<proteinExistence type="predicted"/>
<dbReference type="AlphaFoldDB" id="A0A7Y7YHP6"/>
<name>A0A7Y7YHP6_9PSED</name>
<dbReference type="Proteomes" id="UP000520592">
    <property type="component" value="Unassembled WGS sequence"/>
</dbReference>
<sequence>MNMNIPPAIGELWKSQGGVYAGVIRGEIGKLDYHLIIPTQWSLVNKISAYGGYDIDEPKAASRFDGLANTRYLINSAQGNHPAARLCAGLVLESHNDFYLPSINELALCMANVPDLFEKKWHLSSSQLSATHALALSFDGGSQIGLDKFLELQVRPVRKYTLDYLFSEKIQGAKLV</sequence>
<dbReference type="RefSeq" id="WP_177052515.1">
    <property type="nucleotide sequence ID" value="NZ_JACAPS010000040.1"/>
</dbReference>
<evidence type="ECO:0000313" key="1">
    <source>
        <dbReference type="EMBL" id="NWC36713.1"/>
    </source>
</evidence>
<reference evidence="1 2" key="1">
    <citation type="submission" date="2020-04" db="EMBL/GenBank/DDBJ databases">
        <title>Molecular characterization of pseudomonads from Agaricus bisporus reveal novel blotch 2 pathogens in Western Europe.</title>
        <authorList>
            <person name="Taparia T."/>
            <person name="Krijger M."/>
            <person name="Haynes E."/>
            <person name="Elpinstone J.G."/>
            <person name="Noble R."/>
            <person name="Van Der Wolf J."/>
        </authorList>
    </citation>
    <scope>NUCLEOTIDE SEQUENCE [LARGE SCALE GENOMIC DNA]</scope>
    <source>
        <strain evidence="1 2">IPO3737</strain>
    </source>
</reference>
<dbReference type="EMBL" id="JACAQD010000045">
    <property type="protein sequence ID" value="NWC36713.1"/>
    <property type="molecule type" value="Genomic_DNA"/>
</dbReference>
<accession>A0A7Y7YHP6</accession>
<protein>
    <submittedName>
        <fullName evidence="1">DUF1566 domain-containing protein</fullName>
    </submittedName>
</protein>
<gene>
    <name evidence="1" type="ORF">HX876_30610</name>
</gene>
<evidence type="ECO:0000313" key="2">
    <source>
        <dbReference type="Proteomes" id="UP000520592"/>
    </source>
</evidence>
<comment type="caution">
    <text evidence="1">The sequence shown here is derived from an EMBL/GenBank/DDBJ whole genome shotgun (WGS) entry which is preliminary data.</text>
</comment>
<organism evidence="1 2">
    <name type="scientific">Pseudomonas gingeri</name>
    <dbReference type="NCBI Taxonomy" id="117681"/>
    <lineage>
        <taxon>Bacteria</taxon>
        <taxon>Pseudomonadati</taxon>
        <taxon>Pseudomonadota</taxon>
        <taxon>Gammaproteobacteria</taxon>
        <taxon>Pseudomonadales</taxon>
        <taxon>Pseudomonadaceae</taxon>
        <taxon>Pseudomonas</taxon>
    </lineage>
</organism>